<gene>
    <name evidence="5" type="ORF">BI49514_02302</name>
</gene>
<dbReference type="EMBL" id="FXYX01000017">
    <property type="protein sequence ID" value="SMX90400.1"/>
    <property type="molecule type" value="Genomic_DNA"/>
</dbReference>
<keyword evidence="2" id="KW-0408">Iron</keyword>
<organism evidence="5 6">
    <name type="scientific">Brevibacterium iodinum ATCC 49514</name>
    <dbReference type="NCBI Taxonomy" id="1255616"/>
    <lineage>
        <taxon>Bacteria</taxon>
        <taxon>Bacillati</taxon>
        <taxon>Actinomycetota</taxon>
        <taxon>Actinomycetes</taxon>
        <taxon>Micrococcales</taxon>
        <taxon>Brevibacteriaceae</taxon>
        <taxon>Brevibacterium</taxon>
    </lineage>
</organism>
<evidence type="ECO:0000256" key="2">
    <source>
        <dbReference type="ARBA" id="ARBA00022485"/>
    </source>
</evidence>
<keyword evidence="2" id="KW-0004">4Fe-4S</keyword>
<dbReference type="GO" id="GO:0004076">
    <property type="term" value="F:biotin synthase activity"/>
    <property type="evidence" value="ECO:0007669"/>
    <property type="project" value="UniProtKB-EC"/>
</dbReference>
<feature type="compositionally biased region" description="Basic and acidic residues" evidence="3">
    <location>
        <begin position="50"/>
        <end position="64"/>
    </location>
</feature>
<dbReference type="InterPro" id="IPR010722">
    <property type="entry name" value="BATS_dom"/>
</dbReference>
<keyword evidence="2" id="KW-0479">Metal-binding</keyword>
<name>A0A2H1JSC8_9MICO</name>
<dbReference type="GO" id="GO:0051539">
    <property type="term" value="F:4 iron, 4 sulfur cluster binding"/>
    <property type="evidence" value="ECO:0007669"/>
    <property type="project" value="UniProtKB-KW"/>
</dbReference>
<dbReference type="RefSeq" id="WP_244195097.1">
    <property type="nucleotide sequence ID" value="NZ_FXYX01000017.1"/>
</dbReference>
<evidence type="ECO:0000259" key="4">
    <source>
        <dbReference type="Pfam" id="PF06968"/>
    </source>
</evidence>
<reference evidence="6" key="1">
    <citation type="submission" date="2017-03" db="EMBL/GenBank/DDBJ databases">
        <authorList>
            <person name="Monnet C."/>
        </authorList>
    </citation>
    <scope>NUCLEOTIDE SEQUENCE [LARGE SCALE GENOMIC DNA]</scope>
    <source>
        <strain evidence="6">ATCC 49514</strain>
    </source>
</reference>
<feature type="region of interest" description="Disordered" evidence="3">
    <location>
        <begin position="43"/>
        <end position="98"/>
    </location>
</feature>
<dbReference type="AlphaFoldDB" id="A0A2H1JSC8"/>
<protein>
    <submittedName>
        <fullName evidence="5">Biotin synthase</fullName>
        <ecNumber evidence="5">2.8.1.6</ecNumber>
    </submittedName>
</protein>
<feature type="domain" description="Biotin and thiamin synthesis-associated" evidence="4">
    <location>
        <begin position="9"/>
        <end position="39"/>
    </location>
</feature>
<proteinExistence type="predicted"/>
<dbReference type="Pfam" id="PF06968">
    <property type="entry name" value="BATS"/>
    <property type="match status" value="1"/>
</dbReference>
<evidence type="ECO:0000256" key="3">
    <source>
        <dbReference type="SAM" id="MobiDB-lite"/>
    </source>
</evidence>
<keyword evidence="2" id="KW-0411">Iron-sulfur</keyword>
<feature type="compositionally biased region" description="Polar residues" evidence="3">
    <location>
        <begin position="69"/>
        <end position="82"/>
    </location>
</feature>
<keyword evidence="5" id="KW-0808">Transferase</keyword>
<comment type="cofactor">
    <cofactor evidence="1">
        <name>[4Fe-4S] cluster</name>
        <dbReference type="ChEBI" id="CHEBI:49883"/>
    </cofactor>
</comment>
<evidence type="ECO:0000313" key="6">
    <source>
        <dbReference type="Proteomes" id="UP000234382"/>
    </source>
</evidence>
<dbReference type="Proteomes" id="UP000234382">
    <property type="component" value="Unassembled WGS sequence"/>
</dbReference>
<dbReference type="EC" id="2.8.1.6" evidence="5"/>
<evidence type="ECO:0000313" key="5">
    <source>
        <dbReference type="EMBL" id="SMX90400.1"/>
    </source>
</evidence>
<keyword evidence="6" id="KW-1185">Reference proteome</keyword>
<accession>A0A2H1JSC8</accession>
<evidence type="ECO:0000256" key="1">
    <source>
        <dbReference type="ARBA" id="ARBA00001966"/>
    </source>
</evidence>
<sequence length="98" mass="10211">MPGKLHLLQLANSIFLGDYLTAEGQAAADDLAMIRDNGFTILGQETGEGGEARTDGSAERRGREAGCCSDSQTNAEAATQTDPVIRRRGAGTTEVANA</sequence>